<gene>
    <name evidence="2" type="ORF">A8806_108233</name>
</gene>
<dbReference type="Proteomes" id="UP000245845">
    <property type="component" value="Unassembled WGS sequence"/>
</dbReference>
<accession>A0A2Y9BJJ7</accession>
<reference evidence="2 3" key="1">
    <citation type="submission" date="2018-05" db="EMBL/GenBank/DDBJ databases">
        <title>The Hungate 1000. A catalogue of reference genomes from the rumen microbiome.</title>
        <authorList>
            <person name="Kelly W."/>
        </authorList>
    </citation>
    <scope>NUCLEOTIDE SEQUENCE [LARGE SCALE GENOMIC DNA]</scope>
    <source>
        <strain evidence="2 3">NLAE-zl-C242</strain>
    </source>
</reference>
<evidence type="ECO:0000259" key="1">
    <source>
        <dbReference type="Pfam" id="PF13817"/>
    </source>
</evidence>
<comment type="caution">
    <text evidence="2">The sequence shown here is derived from an EMBL/GenBank/DDBJ whole genome shotgun (WGS) entry which is preliminary data.</text>
</comment>
<dbReference type="InterPro" id="IPR039552">
    <property type="entry name" value="IS66_C"/>
</dbReference>
<evidence type="ECO:0000313" key="2">
    <source>
        <dbReference type="EMBL" id="PWJ28718.1"/>
    </source>
</evidence>
<organism evidence="2 3">
    <name type="scientific">Faecalicatena orotica</name>
    <dbReference type="NCBI Taxonomy" id="1544"/>
    <lineage>
        <taxon>Bacteria</taxon>
        <taxon>Bacillati</taxon>
        <taxon>Bacillota</taxon>
        <taxon>Clostridia</taxon>
        <taxon>Lachnospirales</taxon>
        <taxon>Lachnospiraceae</taxon>
        <taxon>Faecalicatena</taxon>
    </lineage>
</organism>
<feature type="domain" description="Transposase IS66 C-terminal" evidence="1">
    <location>
        <begin position="16"/>
        <end position="56"/>
    </location>
</feature>
<name>A0A2Y9BJJ7_9FIRM</name>
<proteinExistence type="predicted"/>
<dbReference type="AlphaFoldDB" id="A0A2Y9BJJ7"/>
<protein>
    <submittedName>
        <fullName evidence="2">Transposase IS66-like protein</fullName>
    </submittedName>
</protein>
<evidence type="ECO:0000313" key="3">
    <source>
        <dbReference type="Proteomes" id="UP000245845"/>
    </source>
</evidence>
<keyword evidence="3" id="KW-1185">Reference proteome</keyword>
<dbReference type="Pfam" id="PF13817">
    <property type="entry name" value="DDE_Tnp_IS66_C"/>
    <property type="match status" value="1"/>
</dbReference>
<dbReference type="EMBL" id="QGDL01000008">
    <property type="protein sequence ID" value="PWJ28718.1"/>
    <property type="molecule type" value="Genomic_DNA"/>
</dbReference>
<sequence>MIDTINGARASAIIYSIVETAKANNLKPFDYVQYLLEEIPQHMDDTDCAFVEDLLP</sequence>